<reference evidence="14 15" key="1">
    <citation type="journal article" date="2019" name="Int. J. Syst. Evol. Microbiol.">
        <title>The Global Catalogue of Microorganisms (GCM) 10K type strain sequencing project: providing services to taxonomists for standard genome sequencing and annotation.</title>
        <authorList>
            <consortium name="The Broad Institute Genomics Platform"/>
            <consortium name="The Broad Institute Genome Sequencing Center for Infectious Disease"/>
            <person name="Wu L."/>
            <person name="Ma J."/>
        </authorList>
    </citation>
    <scope>NUCLEOTIDE SEQUENCE [LARGE SCALE GENOMIC DNA]</scope>
    <source>
        <strain evidence="14 15">JCM 11117</strain>
    </source>
</reference>
<dbReference type="Gene3D" id="1.10.287.130">
    <property type="match status" value="1"/>
</dbReference>
<dbReference type="SMART" id="SM00304">
    <property type="entry name" value="HAMP"/>
    <property type="match status" value="1"/>
</dbReference>
<dbReference type="PRINTS" id="PR00344">
    <property type="entry name" value="BCTRLSENSOR"/>
</dbReference>
<dbReference type="InterPro" id="IPR003661">
    <property type="entry name" value="HisK_dim/P_dom"/>
</dbReference>
<evidence type="ECO:0000256" key="2">
    <source>
        <dbReference type="ARBA" id="ARBA00004236"/>
    </source>
</evidence>
<dbReference type="Pfam" id="PF02518">
    <property type="entry name" value="HATPase_c"/>
    <property type="match status" value="1"/>
</dbReference>
<proteinExistence type="predicted"/>
<dbReference type="SMART" id="SM00387">
    <property type="entry name" value="HATPase_c"/>
    <property type="match status" value="1"/>
</dbReference>
<comment type="catalytic activity">
    <reaction evidence="1">
        <text>ATP + protein L-histidine = ADP + protein N-phospho-L-histidine.</text>
        <dbReference type="EC" id="2.7.13.3"/>
    </reaction>
</comment>
<dbReference type="PANTHER" id="PTHR43304:SF1">
    <property type="entry name" value="PAC DOMAIN-CONTAINING PROTEIN"/>
    <property type="match status" value="1"/>
</dbReference>
<dbReference type="InterPro" id="IPR036890">
    <property type="entry name" value="HATPase_C_sf"/>
</dbReference>
<keyword evidence="6 11" id="KW-0812">Transmembrane</keyword>
<dbReference type="SUPFAM" id="SSF55874">
    <property type="entry name" value="ATPase domain of HSP90 chaperone/DNA topoisomerase II/histidine kinase"/>
    <property type="match status" value="1"/>
</dbReference>
<dbReference type="GO" id="GO:0005524">
    <property type="term" value="F:ATP binding"/>
    <property type="evidence" value="ECO:0007669"/>
    <property type="project" value="UniProtKB-KW"/>
</dbReference>
<dbReference type="PROSITE" id="PS50109">
    <property type="entry name" value="HIS_KIN"/>
    <property type="match status" value="1"/>
</dbReference>
<dbReference type="InterPro" id="IPR052162">
    <property type="entry name" value="Sensor_kinase/Photoreceptor"/>
</dbReference>
<feature type="transmembrane region" description="Helical" evidence="11">
    <location>
        <begin position="195"/>
        <end position="221"/>
    </location>
</feature>
<evidence type="ECO:0000256" key="7">
    <source>
        <dbReference type="ARBA" id="ARBA00022777"/>
    </source>
</evidence>
<feature type="coiled-coil region" evidence="10">
    <location>
        <begin position="267"/>
        <end position="301"/>
    </location>
</feature>
<feature type="domain" description="HAMP" evidence="13">
    <location>
        <begin position="223"/>
        <end position="275"/>
    </location>
</feature>
<name>A0ABN1NB87_9PSEU</name>
<dbReference type="Proteomes" id="UP001499967">
    <property type="component" value="Unassembled WGS sequence"/>
</dbReference>
<keyword evidence="9" id="KW-0902">Two-component regulatory system</keyword>
<evidence type="ECO:0000259" key="12">
    <source>
        <dbReference type="PROSITE" id="PS50109"/>
    </source>
</evidence>
<dbReference type="CDD" id="cd06225">
    <property type="entry name" value="HAMP"/>
    <property type="match status" value="1"/>
</dbReference>
<feature type="transmembrane region" description="Helical" evidence="11">
    <location>
        <begin position="31"/>
        <end position="55"/>
    </location>
</feature>
<dbReference type="InterPro" id="IPR003594">
    <property type="entry name" value="HATPase_dom"/>
</dbReference>
<dbReference type="SUPFAM" id="SSF158472">
    <property type="entry name" value="HAMP domain-like"/>
    <property type="match status" value="1"/>
</dbReference>
<dbReference type="Pfam" id="PF00672">
    <property type="entry name" value="HAMP"/>
    <property type="match status" value="1"/>
</dbReference>
<evidence type="ECO:0000313" key="15">
    <source>
        <dbReference type="Proteomes" id="UP001499967"/>
    </source>
</evidence>
<dbReference type="InterPro" id="IPR004358">
    <property type="entry name" value="Sig_transdc_His_kin-like_C"/>
</dbReference>
<keyword evidence="14" id="KW-0067">ATP-binding</keyword>
<evidence type="ECO:0000256" key="3">
    <source>
        <dbReference type="ARBA" id="ARBA00012438"/>
    </source>
</evidence>
<evidence type="ECO:0000256" key="6">
    <source>
        <dbReference type="ARBA" id="ARBA00022692"/>
    </source>
</evidence>
<dbReference type="PANTHER" id="PTHR43304">
    <property type="entry name" value="PHYTOCHROME-LIKE PROTEIN CPH1"/>
    <property type="match status" value="1"/>
</dbReference>
<dbReference type="InterPro" id="IPR007891">
    <property type="entry name" value="CHASE3"/>
</dbReference>
<evidence type="ECO:0000313" key="14">
    <source>
        <dbReference type="EMBL" id="GAA0900801.1"/>
    </source>
</evidence>
<dbReference type="EMBL" id="BAAAHP010000224">
    <property type="protein sequence ID" value="GAA0900801.1"/>
    <property type="molecule type" value="Genomic_DNA"/>
</dbReference>
<keyword evidence="15" id="KW-1185">Reference proteome</keyword>
<feature type="domain" description="Histidine kinase" evidence="12">
    <location>
        <begin position="304"/>
        <end position="518"/>
    </location>
</feature>
<dbReference type="EC" id="2.7.13.3" evidence="3"/>
<dbReference type="CDD" id="cd00082">
    <property type="entry name" value="HisKA"/>
    <property type="match status" value="1"/>
</dbReference>
<protein>
    <recommendedName>
        <fullName evidence="3">histidine kinase</fullName>
        <ecNumber evidence="3">2.7.13.3</ecNumber>
    </recommendedName>
</protein>
<dbReference type="PROSITE" id="PS50885">
    <property type="entry name" value="HAMP"/>
    <property type="match status" value="1"/>
</dbReference>
<evidence type="ECO:0000256" key="5">
    <source>
        <dbReference type="ARBA" id="ARBA00022679"/>
    </source>
</evidence>
<accession>A0ABN1NB87</accession>
<comment type="caution">
    <text evidence="14">The sequence shown here is derived from an EMBL/GenBank/DDBJ whole genome shotgun (WGS) entry which is preliminary data.</text>
</comment>
<keyword evidence="5" id="KW-0808">Transferase</keyword>
<evidence type="ECO:0000256" key="4">
    <source>
        <dbReference type="ARBA" id="ARBA00022553"/>
    </source>
</evidence>
<keyword evidence="11" id="KW-0472">Membrane</keyword>
<evidence type="ECO:0000256" key="9">
    <source>
        <dbReference type="ARBA" id="ARBA00023012"/>
    </source>
</evidence>
<evidence type="ECO:0000256" key="1">
    <source>
        <dbReference type="ARBA" id="ARBA00000085"/>
    </source>
</evidence>
<dbReference type="RefSeq" id="WP_343945741.1">
    <property type="nucleotide sequence ID" value="NZ_BAAAHP010000224.1"/>
</dbReference>
<keyword evidence="4" id="KW-0597">Phosphoprotein</keyword>
<dbReference type="Gene3D" id="3.30.565.10">
    <property type="entry name" value="Histidine kinase-like ATPase, C-terminal domain"/>
    <property type="match status" value="1"/>
</dbReference>
<keyword evidence="14" id="KW-0547">Nucleotide-binding</keyword>
<dbReference type="SMART" id="SM00388">
    <property type="entry name" value="HisKA"/>
    <property type="match status" value="1"/>
</dbReference>
<keyword evidence="10" id="KW-0175">Coiled coil</keyword>
<evidence type="ECO:0000259" key="13">
    <source>
        <dbReference type="PROSITE" id="PS50885"/>
    </source>
</evidence>
<organism evidence="14 15">
    <name type="scientific">Pseudonocardia zijingensis</name>
    <dbReference type="NCBI Taxonomy" id="153376"/>
    <lineage>
        <taxon>Bacteria</taxon>
        <taxon>Bacillati</taxon>
        <taxon>Actinomycetota</taxon>
        <taxon>Actinomycetes</taxon>
        <taxon>Pseudonocardiales</taxon>
        <taxon>Pseudonocardiaceae</taxon>
        <taxon>Pseudonocardia</taxon>
    </lineage>
</organism>
<dbReference type="Pfam" id="PF05227">
    <property type="entry name" value="CHASE3"/>
    <property type="match status" value="1"/>
</dbReference>
<dbReference type="InterPro" id="IPR005467">
    <property type="entry name" value="His_kinase_dom"/>
</dbReference>
<gene>
    <name evidence="14" type="ORF">GCM10009559_66990</name>
</gene>
<evidence type="ECO:0000256" key="11">
    <source>
        <dbReference type="SAM" id="Phobius"/>
    </source>
</evidence>
<evidence type="ECO:0000256" key="10">
    <source>
        <dbReference type="SAM" id="Coils"/>
    </source>
</evidence>
<dbReference type="InterPro" id="IPR036097">
    <property type="entry name" value="HisK_dim/P_sf"/>
</dbReference>
<sequence>MTAPPEHGRRPRLALRPRPVGGPTHWPLARVFVVGAVLAALVATGTVVLGAAALWRVGEARAALMDQAGPALLAVKDLSNAQVDQQTGVRGFLLTRRPEFLEPYRTGAERSREAVAQLHAAADALPELRSAVEEAERAEQDWRTTYAEPVIAADPAAPGLDAGRASFDRMRATTGGLEARLEELRRDARAQLQSALSFIAVAGVAIGVVLLVLLAVVGYGLRRMVLRPVSDLAAQVREVVAGDTDRRVDVDGPGEIRELGADIDAMRRHILEDLDEAQEVNRRLDDQARDLERSNRDLEQFAYVASHDLQEPLRKVASFCQLLQRRYAGRLDERADQYIAFAVDGAQRMQQLINDLLAFSRVGRTTESFKPVDLDAVAAAAASQLESTREELGGEIVLGALPKVPGDASLLQSLLVNLIGNGLKFHREGVAPVVRVAAQRDGDTWTITVTDNGIGIEPEYGEKVFVIFQRLHGRDDYPGTGIGLALAKKIVEFHRGGIELVPGHDQGTTIRVTLPALHEENAE</sequence>
<dbReference type="InterPro" id="IPR003660">
    <property type="entry name" value="HAMP_dom"/>
</dbReference>
<dbReference type="Gene3D" id="6.10.340.10">
    <property type="match status" value="1"/>
</dbReference>
<keyword evidence="7" id="KW-0418">Kinase</keyword>
<keyword evidence="8 11" id="KW-1133">Transmembrane helix</keyword>
<dbReference type="SUPFAM" id="SSF47384">
    <property type="entry name" value="Homodimeric domain of signal transducing histidine kinase"/>
    <property type="match status" value="1"/>
</dbReference>
<dbReference type="Pfam" id="PF00512">
    <property type="entry name" value="HisKA"/>
    <property type="match status" value="1"/>
</dbReference>
<evidence type="ECO:0000256" key="8">
    <source>
        <dbReference type="ARBA" id="ARBA00022989"/>
    </source>
</evidence>
<comment type="subcellular location">
    <subcellularLocation>
        <location evidence="2">Cell membrane</location>
    </subcellularLocation>
</comment>